<evidence type="ECO:0000313" key="3">
    <source>
        <dbReference type="Proteomes" id="UP000521017"/>
    </source>
</evidence>
<sequence>MKFILLLLLAPVFCFAQNDKYALNFTDGVQDSVPGTSIILKNHAVLFQKVYTSKLEKEELSDRLYTLLATIKKFRYDRHIYPAENQFIGKLVFYMIDARRYGATAFTTPAVLAYPLTATVSIHVKDFKYRVIITDMNFKDPVKVQDPKKPVTNELVTDVMLDDYLTQKRRSQLKNSKTALRVAQFISQDLADRFDLQKSILSDDF</sequence>
<feature type="chain" id="PRO_5030912445" description="DUF4468 domain-containing protein" evidence="1">
    <location>
        <begin position="17"/>
        <end position="205"/>
    </location>
</feature>
<feature type="signal peptide" evidence="1">
    <location>
        <begin position="1"/>
        <end position="16"/>
    </location>
</feature>
<dbReference type="Proteomes" id="UP000521017">
    <property type="component" value="Unassembled WGS sequence"/>
</dbReference>
<name>A0A7X0MM22_9SPHI</name>
<dbReference type="EMBL" id="JACHCC010000011">
    <property type="protein sequence ID" value="MBB6502008.1"/>
    <property type="molecule type" value="Genomic_DNA"/>
</dbReference>
<evidence type="ECO:0000256" key="1">
    <source>
        <dbReference type="SAM" id="SignalP"/>
    </source>
</evidence>
<organism evidence="2 3">
    <name type="scientific">Pedobacter cryoconitis</name>
    <dbReference type="NCBI Taxonomy" id="188932"/>
    <lineage>
        <taxon>Bacteria</taxon>
        <taxon>Pseudomonadati</taxon>
        <taxon>Bacteroidota</taxon>
        <taxon>Sphingobacteriia</taxon>
        <taxon>Sphingobacteriales</taxon>
        <taxon>Sphingobacteriaceae</taxon>
        <taxon>Pedobacter</taxon>
    </lineage>
</organism>
<dbReference type="AlphaFoldDB" id="A0A7X0MM22"/>
<evidence type="ECO:0008006" key="4">
    <source>
        <dbReference type="Google" id="ProtNLM"/>
    </source>
</evidence>
<comment type="caution">
    <text evidence="2">The sequence shown here is derived from an EMBL/GenBank/DDBJ whole genome shotgun (WGS) entry which is preliminary data.</text>
</comment>
<gene>
    <name evidence="2" type="ORF">HDF25_004185</name>
</gene>
<dbReference type="RefSeq" id="WP_184628266.1">
    <property type="nucleotide sequence ID" value="NZ_JACHCC010000011.1"/>
</dbReference>
<reference evidence="2 3" key="1">
    <citation type="submission" date="2020-08" db="EMBL/GenBank/DDBJ databases">
        <title>Genomic Encyclopedia of Type Strains, Phase IV (KMG-V): Genome sequencing to study the core and pangenomes of soil and plant-associated prokaryotes.</title>
        <authorList>
            <person name="Whitman W."/>
        </authorList>
    </citation>
    <scope>NUCLEOTIDE SEQUENCE [LARGE SCALE GENOMIC DNA]</scope>
    <source>
        <strain evidence="2 3">M2T3</strain>
    </source>
</reference>
<accession>A0A7X0MM22</accession>
<keyword evidence="1" id="KW-0732">Signal</keyword>
<proteinExistence type="predicted"/>
<protein>
    <recommendedName>
        <fullName evidence="4">DUF4468 domain-containing protein</fullName>
    </recommendedName>
</protein>
<evidence type="ECO:0000313" key="2">
    <source>
        <dbReference type="EMBL" id="MBB6502008.1"/>
    </source>
</evidence>